<dbReference type="EMBL" id="FZNZ01000002">
    <property type="protein sequence ID" value="SNR62857.1"/>
    <property type="molecule type" value="Genomic_DNA"/>
</dbReference>
<comment type="caution">
    <text evidence="1">The sequence shown here is derived from an EMBL/GenBank/DDBJ whole genome shotgun (WGS) entry which is preliminary data.</text>
</comment>
<reference evidence="1 2" key="1">
    <citation type="submission" date="2017-06" db="EMBL/GenBank/DDBJ databases">
        <authorList>
            <person name="Varghese N."/>
            <person name="Submissions S."/>
        </authorList>
    </citation>
    <scope>NUCLEOTIDE SEQUENCE [LARGE SCALE GENOMIC DNA]</scope>
    <source>
        <strain evidence="1 2">DSM 26989</strain>
    </source>
</reference>
<name>A0AA94LJ05_9BACT</name>
<sequence>MFFGSSEIWSDKLKLSYNKAHRATERMEIKAMSRRCRWHKERRRCSVQISDNPFGMNALYINC</sequence>
<organism evidence="1 2">
    <name type="scientific">Prevotella jejuni</name>
    <dbReference type="NCBI Taxonomy" id="1177574"/>
    <lineage>
        <taxon>Bacteria</taxon>
        <taxon>Pseudomonadati</taxon>
        <taxon>Bacteroidota</taxon>
        <taxon>Bacteroidia</taxon>
        <taxon>Bacteroidales</taxon>
        <taxon>Prevotellaceae</taxon>
        <taxon>Prevotella</taxon>
    </lineage>
</organism>
<gene>
    <name evidence="1" type="ORF">SAMN06265364_10244</name>
</gene>
<keyword evidence="2" id="KW-1185">Reference proteome</keyword>
<proteinExistence type="predicted"/>
<evidence type="ECO:0000313" key="2">
    <source>
        <dbReference type="Proteomes" id="UP000198427"/>
    </source>
</evidence>
<dbReference type="Proteomes" id="UP000198427">
    <property type="component" value="Unassembled WGS sequence"/>
</dbReference>
<evidence type="ECO:0000313" key="1">
    <source>
        <dbReference type="EMBL" id="SNR62857.1"/>
    </source>
</evidence>
<dbReference type="AlphaFoldDB" id="A0AA94LJ05"/>
<accession>A0AA94LJ05</accession>
<protein>
    <submittedName>
        <fullName evidence="1">Uncharacterized protein</fullName>
    </submittedName>
</protein>